<accession>A0A4P2QV43</accession>
<proteinExistence type="predicted"/>
<sequence length="436" mass="46846">MNARDDGTASASLAAWRLNGSLRLSVTCGVRLANRPYARFRIDVPKDLALVRWLLGALAQGSSGAGELDGDASLAVLSAAAEKGLVVTNETDPGEAAPFACDLDDPTLLDLVPEASRAGSAGDGADLVLNPACVVQAEDTLPPALVGRVRVDPSLRARTLSDDPVRNHVRTPLAGLPQGLGPLRDGARVWVQHPVMGLWQPFEASTPLAHRLRRIADGALAPACLPAAVRARLVLAHVLGPPASFDGAAREARLAAMRASLAKDGVVVLRSLVSPLLLAALRKHYRGLERAGYLETDRAQVKDGRDGIYCEFAGLLLQDQLARLINRIVPTPVKPSYCWFFKYRPSAVLWRHTDRAQNRWNVSFAVDAHPHMDESSAWPLFMQVGDEAHAIRLGAGDAVLYSGTETPHWRNPLPAGQTASMCLLHYVDEHFTGSLG</sequence>
<dbReference type="AlphaFoldDB" id="A0A4P2QV43"/>
<name>A0A4P2QV43_SORCE</name>
<evidence type="ECO:0000313" key="2">
    <source>
        <dbReference type="Proteomes" id="UP000295497"/>
    </source>
</evidence>
<dbReference type="Proteomes" id="UP000295497">
    <property type="component" value="Chromosome"/>
</dbReference>
<gene>
    <name evidence="1" type="ORF">SOCE836_064550</name>
</gene>
<reference evidence="1 2" key="1">
    <citation type="submission" date="2015-09" db="EMBL/GenBank/DDBJ databases">
        <title>Sorangium comparison.</title>
        <authorList>
            <person name="Zaburannyi N."/>
            <person name="Bunk B."/>
            <person name="Overmann J."/>
            <person name="Mueller R."/>
        </authorList>
    </citation>
    <scope>NUCLEOTIDE SEQUENCE [LARGE SCALE GENOMIC DNA]</scope>
    <source>
        <strain evidence="1 2">So ce836</strain>
    </source>
</reference>
<organism evidence="1 2">
    <name type="scientific">Sorangium cellulosum</name>
    <name type="common">Polyangium cellulosum</name>
    <dbReference type="NCBI Taxonomy" id="56"/>
    <lineage>
        <taxon>Bacteria</taxon>
        <taxon>Pseudomonadati</taxon>
        <taxon>Myxococcota</taxon>
        <taxon>Polyangia</taxon>
        <taxon>Polyangiales</taxon>
        <taxon>Polyangiaceae</taxon>
        <taxon>Sorangium</taxon>
    </lineage>
</organism>
<protein>
    <submittedName>
        <fullName evidence="1">Uncharacterized protein</fullName>
    </submittedName>
</protein>
<evidence type="ECO:0000313" key="1">
    <source>
        <dbReference type="EMBL" id="AUX34284.1"/>
    </source>
</evidence>
<dbReference type="EMBL" id="CP012672">
    <property type="protein sequence ID" value="AUX34284.1"/>
    <property type="molecule type" value="Genomic_DNA"/>
</dbReference>